<organism evidence="2 3">
    <name type="scientific">Prevotella illustrans</name>
    <dbReference type="NCBI Taxonomy" id="2800387"/>
    <lineage>
        <taxon>Bacteria</taxon>
        <taxon>Pseudomonadati</taxon>
        <taxon>Bacteroidota</taxon>
        <taxon>Bacteroidia</taxon>
        <taxon>Bacteroidales</taxon>
        <taxon>Prevotellaceae</taxon>
        <taxon>Prevotella</taxon>
    </lineage>
</organism>
<dbReference type="InterPro" id="IPR016039">
    <property type="entry name" value="Thiolase-like"/>
</dbReference>
<dbReference type="Proteomes" id="UP000664265">
    <property type="component" value="Unassembled WGS sequence"/>
</dbReference>
<dbReference type="Gene3D" id="3.40.47.10">
    <property type="match status" value="1"/>
</dbReference>
<protein>
    <submittedName>
        <fullName evidence="2">Beta-ketoacyl synthase chain length factor</fullName>
    </submittedName>
</protein>
<accession>A0ABS3M4I7</accession>
<dbReference type="SUPFAM" id="SSF53901">
    <property type="entry name" value="Thiolase-like"/>
    <property type="match status" value="1"/>
</dbReference>
<reference evidence="2 3" key="1">
    <citation type="submission" date="2021-01" db="EMBL/GenBank/DDBJ databases">
        <title>Prevotella A2931 sp. nov.</title>
        <authorList>
            <person name="Buhl M."/>
            <person name="Oberhettinger P."/>
        </authorList>
    </citation>
    <scope>NUCLEOTIDE SEQUENCE [LARGE SCALE GENOMIC DNA]</scope>
    <source>
        <strain evidence="2 3">A2931</strain>
    </source>
</reference>
<sequence>MENKVYIIAEVTNVPEAEYRDYLNPMKARRYGRLLRRALVTALKAIKESGVDQPDAIINGTAMGCIENTERMLDALATEGEQMSMPTNFMQSTHNTIASLIAIHMGNHGYNSTYAHGRISFESALLDAFLQIKSGRIRTALVCANDEITPALQAKLQTAGTVCVAEDRSVAVVLSSEKSAGTCKELVDIRLRHHPQNGDTAEIITRELCD</sequence>
<dbReference type="RefSeq" id="WP_107581916.1">
    <property type="nucleotide sequence ID" value="NZ_JAERMS010000009.1"/>
</dbReference>
<evidence type="ECO:0000259" key="1">
    <source>
        <dbReference type="Pfam" id="PF13723"/>
    </source>
</evidence>
<evidence type="ECO:0000313" key="2">
    <source>
        <dbReference type="EMBL" id="MBO1363090.1"/>
    </source>
</evidence>
<keyword evidence="3" id="KW-1185">Reference proteome</keyword>
<feature type="domain" description="Beta-ketoacyl synthase-like N-terminal" evidence="1">
    <location>
        <begin position="19"/>
        <end position="179"/>
    </location>
</feature>
<dbReference type="InterPro" id="IPR014030">
    <property type="entry name" value="Ketoacyl_synth_N"/>
</dbReference>
<dbReference type="Pfam" id="PF13723">
    <property type="entry name" value="Ketoacyl-synt_2"/>
    <property type="match status" value="1"/>
</dbReference>
<gene>
    <name evidence="2" type="ORF">JHU38_04735</name>
</gene>
<name>A0ABS3M4I7_9BACT</name>
<proteinExistence type="predicted"/>
<dbReference type="EMBL" id="JAERMS010000009">
    <property type="protein sequence ID" value="MBO1363090.1"/>
    <property type="molecule type" value="Genomic_DNA"/>
</dbReference>
<comment type="caution">
    <text evidence="2">The sequence shown here is derived from an EMBL/GenBank/DDBJ whole genome shotgun (WGS) entry which is preliminary data.</text>
</comment>
<evidence type="ECO:0000313" key="3">
    <source>
        <dbReference type="Proteomes" id="UP000664265"/>
    </source>
</evidence>